<dbReference type="Pfam" id="PF11298">
    <property type="entry name" value="DUF3099"/>
    <property type="match status" value="1"/>
</dbReference>
<gene>
    <name evidence="3" type="ORF">HJG52_02550</name>
</gene>
<dbReference type="Proteomes" id="UP000588586">
    <property type="component" value="Unassembled WGS sequence"/>
</dbReference>
<dbReference type="EMBL" id="JABEPQ010000001">
    <property type="protein sequence ID" value="NNM44883.1"/>
    <property type="molecule type" value="Genomic_DNA"/>
</dbReference>
<evidence type="ECO:0000256" key="2">
    <source>
        <dbReference type="SAM" id="Phobius"/>
    </source>
</evidence>
<feature type="transmembrane region" description="Helical" evidence="2">
    <location>
        <begin position="36"/>
        <end position="54"/>
    </location>
</feature>
<feature type="region of interest" description="Disordered" evidence="1">
    <location>
        <begin position="87"/>
        <end position="120"/>
    </location>
</feature>
<keyword evidence="4" id="KW-1185">Reference proteome</keyword>
<keyword evidence="2" id="KW-1133">Transmembrane helix</keyword>
<evidence type="ECO:0000256" key="1">
    <source>
        <dbReference type="SAM" id="MobiDB-lite"/>
    </source>
</evidence>
<evidence type="ECO:0000313" key="3">
    <source>
        <dbReference type="EMBL" id="NNM44883.1"/>
    </source>
</evidence>
<dbReference type="InterPro" id="IPR021449">
    <property type="entry name" value="DUF3099"/>
</dbReference>
<proteinExistence type="predicted"/>
<protein>
    <submittedName>
        <fullName evidence="3">DUF3099 domain-containing protein</fullName>
    </submittedName>
</protein>
<reference evidence="3 4" key="1">
    <citation type="submission" date="2020-04" db="EMBL/GenBank/DDBJ databases">
        <title>Knoellia sp. isolate from air conditioner.</title>
        <authorList>
            <person name="Chea S."/>
            <person name="Kim D.-U."/>
        </authorList>
    </citation>
    <scope>NUCLEOTIDE SEQUENCE [LARGE SCALE GENOMIC DNA]</scope>
    <source>
        <strain evidence="3 4">DB2414S</strain>
    </source>
</reference>
<feature type="region of interest" description="Disordered" evidence="1">
    <location>
        <begin position="1"/>
        <end position="24"/>
    </location>
</feature>
<feature type="compositionally biased region" description="Polar residues" evidence="1">
    <location>
        <begin position="13"/>
        <end position="22"/>
    </location>
</feature>
<sequence>MLRVHRHHKDEQTPVQSVTSAPESLEQEQAHRIKRYLVTMAIRTACFLGAVFTGTNGAPWWVWGSLAVAAVLLPYVAVVLANAVRPRAPGSSMPVMPSTDVPRQIERDHPDAADDDRRER</sequence>
<feature type="compositionally biased region" description="Basic and acidic residues" evidence="1">
    <location>
        <begin position="103"/>
        <end position="120"/>
    </location>
</feature>
<evidence type="ECO:0000313" key="4">
    <source>
        <dbReference type="Proteomes" id="UP000588586"/>
    </source>
</evidence>
<name>A0A849HE18_9MICO</name>
<keyword evidence="2" id="KW-0472">Membrane</keyword>
<comment type="caution">
    <text evidence="3">The sequence shown here is derived from an EMBL/GenBank/DDBJ whole genome shotgun (WGS) entry which is preliminary data.</text>
</comment>
<keyword evidence="2" id="KW-0812">Transmembrane</keyword>
<feature type="transmembrane region" description="Helical" evidence="2">
    <location>
        <begin position="60"/>
        <end position="84"/>
    </location>
</feature>
<dbReference type="AlphaFoldDB" id="A0A849HE18"/>
<dbReference type="RefSeq" id="WP_171241983.1">
    <property type="nucleotide sequence ID" value="NZ_JABEPQ010000001.1"/>
</dbReference>
<organism evidence="3 4">
    <name type="scientific">Knoellia koreensis</name>
    <dbReference type="NCBI Taxonomy" id="2730921"/>
    <lineage>
        <taxon>Bacteria</taxon>
        <taxon>Bacillati</taxon>
        <taxon>Actinomycetota</taxon>
        <taxon>Actinomycetes</taxon>
        <taxon>Micrococcales</taxon>
        <taxon>Intrasporangiaceae</taxon>
        <taxon>Knoellia</taxon>
    </lineage>
</organism>
<accession>A0A849HE18</accession>